<dbReference type="Proteomes" id="UP000596742">
    <property type="component" value="Unassembled WGS sequence"/>
</dbReference>
<feature type="compositionally biased region" description="Basic and acidic residues" evidence="1">
    <location>
        <begin position="590"/>
        <end position="611"/>
    </location>
</feature>
<reference evidence="3" key="1">
    <citation type="submission" date="2018-11" db="EMBL/GenBank/DDBJ databases">
        <authorList>
            <person name="Alioto T."/>
            <person name="Alioto T."/>
        </authorList>
    </citation>
    <scope>NUCLEOTIDE SEQUENCE</scope>
</reference>
<organism evidence="3 4">
    <name type="scientific">Mytilus galloprovincialis</name>
    <name type="common">Mediterranean mussel</name>
    <dbReference type="NCBI Taxonomy" id="29158"/>
    <lineage>
        <taxon>Eukaryota</taxon>
        <taxon>Metazoa</taxon>
        <taxon>Spiralia</taxon>
        <taxon>Lophotrochozoa</taxon>
        <taxon>Mollusca</taxon>
        <taxon>Bivalvia</taxon>
        <taxon>Autobranchia</taxon>
        <taxon>Pteriomorphia</taxon>
        <taxon>Mytilida</taxon>
        <taxon>Mytiloidea</taxon>
        <taxon>Mytilidae</taxon>
        <taxon>Mytilinae</taxon>
        <taxon>Mytilus</taxon>
    </lineage>
</organism>
<dbReference type="EC" id="2.1.1.43" evidence="3"/>
<keyword evidence="3" id="KW-0489">Methyltransferase</keyword>
<feature type="compositionally biased region" description="Basic and acidic residues" evidence="1">
    <location>
        <begin position="526"/>
        <end position="535"/>
    </location>
</feature>
<dbReference type="GO" id="GO:0008168">
    <property type="term" value="F:methyltransferase activity"/>
    <property type="evidence" value="ECO:0007669"/>
    <property type="project" value="UniProtKB-KW"/>
</dbReference>
<feature type="compositionally biased region" description="Polar residues" evidence="1">
    <location>
        <begin position="538"/>
        <end position="548"/>
    </location>
</feature>
<feature type="compositionally biased region" description="Acidic residues" evidence="1">
    <location>
        <begin position="500"/>
        <end position="509"/>
    </location>
</feature>
<feature type="compositionally biased region" description="Polar residues" evidence="1">
    <location>
        <begin position="680"/>
        <end position="743"/>
    </location>
</feature>
<protein>
    <submittedName>
        <fullName evidence="3">Histone-lysine N-methyltransferase MLL3</fullName>
        <ecNumber evidence="3">2.1.1.43</ecNumber>
    </submittedName>
</protein>
<keyword evidence="2" id="KW-1133">Transmembrane helix</keyword>
<keyword evidence="2" id="KW-0472">Membrane</keyword>
<sequence length="885" mass="96077">MLLFVLAEICTPDGSWWKYECNHMPCPNNWYEMCDQCCKMNSTWYCVSDVRYHSCEAIAQGSVTTTTTLNPIGGVTFTTERYSTDRPYPTHKPNDNTDNYSSSSRKASVSIAVGASVAFGAVVIIVLCVIFVVLKQRRKSDQLRRNMPITAPNVLIAGNNGQARGNPIYYVGDRGTTIAPNQPYGYTNTSFAYNQNVTNGNPQYASPPPYSMCVVSGLSGRGLSAPTDSAVHYQEIQHVDENAEVPDKPPQGDQKQQLREILAQKSKSRQKKKEQWPDGTPGPGQFHQDERFPVPQVPGMPPWQGPPVMGPPPLHPQHMKPEMQMRMRGPFPEGMRQGVPMRQPRPGGPMQGPPGPFSPNRLPGQVLQPGHHPQNQLEMYHQQMQQQQQSTQPPIPGQMPMGKVQQIPPSSVGSAPETSGSEAQQKGLESRIATESQVGQIPRGPKTDMTRPKLAMSSSDEKTEEHDNIDDFLDLDGSFDILKYADPELDLNIEGKTIFDDLEDEPVPDSEDKGHDEGASKQNKPKTNEKGDNIKVENVQSKPESDFQTKFLEFSQKKPDDQTRSNNLSETEKSKQEINHIAALLQKSEQIGHKLERRDSQKSDGSGKDHTGPNTPSGMIDAAGNIPPQGMSVGRQTYQAQINSPMHPSFQAVPSPGSASGSFQQGPSTPGLVSPKIQPSPRSSAPSPKTPNALSPFSQQPSTPNVSGQQQSPFSQPTNSPFSPSVTCSQSPFNAAASTSAPQSPYGPTVSQPPYGLPPGSLQAAFGTQSSPMTSSQSPGQRSPRGAITPTNQFIQGGPYGKPSVQVSQQGASLGPSPNSMMYGQAMAGQRLPYTGVTSEGYATDVDPNMHVIQSGVRMPISTVQSTMPYQPVMMECHGSLDNHS</sequence>
<dbReference type="EMBL" id="UYJE01003568">
    <property type="protein sequence ID" value="VDI20334.1"/>
    <property type="molecule type" value="Genomic_DNA"/>
</dbReference>
<dbReference type="GO" id="GO:0032259">
    <property type="term" value="P:methylation"/>
    <property type="evidence" value="ECO:0007669"/>
    <property type="project" value="UniProtKB-KW"/>
</dbReference>
<feature type="compositionally biased region" description="Low complexity" evidence="1">
    <location>
        <begin position="767"/>
        <end position="780"/>
    </location>
</feature>
<proteinExistence type="predicted"/>
<feature type="compositionally biased region" description="Polar residues" evidence="1">
    <location>
        <begin position="657"/>
        <end position="668"/>
    </location>
</feature>
<feature type="compositionally biased region" description="Low complexity" evidence="1">
    <location>
        <begin position="335"/>
        <end position="345"/>
    </location>
</feature>
<evidence type="ECO:0000256" key="2">
    <source>
        <dbReference type="SAM" id="Phobius"/>
    </source>
</evidence>
<feature type="region of interest" description="Disordered" evidence="1">
    <location>
        <begin position="496"/>
        <end position="813"/>
    </location>
</feature>
<feature type="compositionally biased region" description="Basic and acidic residues" evidence="1">
    <location>
        <begin position="510"/>
        <end position="519"/>
    </location>
</feature>
<feature type="compositionally biased region" description="Polar residues" evidence="1">
    <location>
        <begin position="634"/>
        <end position="646"/>
    </location>
</feature>
<gene>
    <name evidence="3" type="ORF">MGAL_10B083901</name>
</gene>
<feature type="compositionally biased region" description="Low complexity" evidence="1">
    <location>
        <begin position="374"/>
        <end position="392"/>
    </location>
</feature>
<feature type="region of interest" description="Disordered" evidence="1">
    <location>
        <begin position="80"/>
        <end position="103"/>
    </location>
</feature>
<comment type="caution">
    <text evidence="3">The sequence shown here is derived from an EMBL/GenBank/DDBJ whole genome shotgun (WGS) entry which is preliminary data.</text>
</comment>
<keyword evidence="3" id="KW-0808">Transferase</keyword>
<dbReference type="AlphaFoldDB" id="A0A8B6DK25"/>
<keyword evidence="2" id="KW-0812">Transmembrane</keyword>
<name>A0A8B6DK25_MYTGA</name>
<feature type="transmembrane region" description="Helical" evidence="2">
    <location>
        <begin position="111"/>
        <end position="134"/>
    </location>
</feature>
<dbReference type="OrthoDB" id="10692052at2759"/>
<evidence type="ECO:0000313" key="3">
    <source>
        <dbReference type="EMBL" id="VDI20334.1"/>
    </source>
</evidence>
<feature type="compositionally biased region" description="Pro residues" evidence="1">
    <location>
        <begin position="295"/>
        <end position="315"/>
    </location>
</feature>
<accession>A0A8B6DK25</accession>
<evidence type="ECO:0000313" key="4">
    <source>
        <dbReference type="Proteomes" id="UP000596742"/>
    </source>
</evidence>
<feature type="region of interest" description="Disordered" evidence="1">
    <location>
        <begin position="265"/>
        <end position="469"/>
    </location>
</feature>
<evidence type="ECO:0000256" key="1">
    <source>
        <dbReference type="SAM" id="MobiDB-lite"/>
    </source>
</evidence>
<keyword evidence="4" id="KW-1185">Reference proteome</keyword>
<feature type="compositionally biased region" description="Polar residues" evidence="1">
    <location>
        <begin position="407"/>
        <end position="424"/>
    </location>
</feature>